<dbReference type="SUPFAM" id="SSF57716">
    <property type="entry name" value="Glucocorticoid receptor-like (DNA-binding domain)"/>
    <property type="match status" value="1"/>
</dbReference>
<dbReference type="PANTHER" id="PTHR33823:SF4">
    <property type="entry name" value="GENERAL STRESS PROTEIN 16O"/>
    <property type="match status" value="1"/>
</dbReference>
<organism evidence="7 8">
    <name type="scientific">Thiobacillus denitrificans</name>
    <dbReference type="NCBI Taxonomy" id="36861"/>
    <lineage>
        <taxon>Bacteria</taxon>
        <taxon>Pseudomonadati</taxon>
        <taxon>Pseudomonadota</taxon>
        <taxon>Betaproteobacteria</taxon>
        <taxon>Nitrosomonadales</taxon>
        <taxon>Thiobacillaceae</taxon>
        <taxon>Thiobacillus</taxon>
    </lineage>
</organism>
<evidence type="ECO:0000256" key="3">
    <source>
        <dbReference type="ARBA" id="ARBA00022833"/>
    </source>
</evidence>
<evidence type="ECO:0000256" key="5">
    <source>
        <dbReference type="SAM" id="Coils"/>
    </source>
</evidence>
<dbReference type="InterPro" id="IPR037187">
    <property type="entry name" value="DnaK_N"/>
</dbReference>
<keyword evidence="3" id="KW-0862">Zinc</keyword>
<dbReference type="Pfam" id="PF01258">
    <property type="entry name" value="zf-dskA_traR"/>
    <property type="match status" value="1"/>
</dbReference>
<keyword evidence="1" id="KW-0479">Metal-binding</keyword>
<dbReference type="PROSITE" id="PS51128">
    <property type="entry name" value="ZF_DKSA_2"/>
    <property type="match status" value="1"/>
</dbReference>
<keyword evidence="2" id="KW-0863">Zinc-finger</keyword>
<keyword evidence="5" id="KW-0175">Coiled coil</keyword>
<evidence type="ECO:0000256" key="1">
    <source>
        <dbReference type="ARBA" id="ARBA00022723"/>
    </source>
</evidence>
<proteinExistence type="predicted"/>
<dbReference type="EMBL" id="LDUG01000039">
    <property type="protein sequence ID" value="KVW93744.1"/>
    <property type="molecule type" value="Genomic_DNA"/>
</dbReference>
<evidence type="ECO:0000313" key="8">
    <source>
        <dbReference type="Proteomes" id="UP000064243"/>
    </source>
</evidence>
<evidence type="ECO:0000259" key="6">
    <source>
        <dbReference type="Pfam" id="PF01258"/>
    </source>
</evidence>
<name>A0A106BJQ6_THIDE</name>
<gene>
    <name evidence="7" type="ORF">ABW22_13660</name>
</gene>
<dbReference type="AlphaFoldDB" id="A0A106BJQ6"/>
<feature type="zinc finger region" description="dksA C4-type" evidence="4">
    <location>
        <begin position="92"/>
        <end position="116"/>
    </location>
</feature>
<dbReference type="PANTHER" id="PTHR33823">
    <property type="entry name" value="RNA POLYMERASE-BINDING TRANSCRIPTION FACTOR DKSA-RELATED"/>
    <property type="match status" value="1"/>
</dbReference>
<evidence type="ECO:0000256" key="4">
    <source>
        <dbReference type="PROSITE-ProRule" id="PRU00510"/>
    </source>
</evidence>
<feature type="domain" description="Zinc finger DksA/TraR C4-type" evidence="6">
    <location>
        <begin position="87"/>
        <end position="122"/>
    </location>
</feature>
<dbReference type="Gene3D" id="1.20.120.910">
    <property type="entry name" value="DksA, coiled-coil domain"/>
    <property type="match status" value="1"/>
</dbReference>
<dbReference type="SUPFAM" id="SSF109635">
    <property type="entry name" value="DnaK suppressor protein DksA, alpha-hairpin domain"/>
    <property type="match status" value="1"/>
</dbReference>
<feature type="coiled-coil region" evidence="5">
    <location>
        <begin position="6"/>
        <end position="33"/>
    </location>
</feature>
<dbReference type="OrthoDB" id="9811543at2"/>
<dbReference type="PATRIC" id="fig|36861.3.peg.2525"/>
<sequence length="132" mass="15073">MAPLNQSQLDKLAKKLNEDNQALLREVRNELENSGDQHRIDLLNREPGDTGDESMANALADFNVAILDRHIQGMRDIEAAFQRIKDGEYGVCTDCGDDIDFKRLQAFPIAKRCIVCQEKREREYAQEGHPKM</sequence>
<accession>A0A106BJQ6</accession>
<reference evidence="7 8" key="1">
    <citation type="journal article" date="2015" name="Appl. Environ. Microbiol.">
        <title>Aerobic and Anaerobic Thiosulfate Oxidation by a Cold-Adapted, Subglacial Chemoautotroph.</title>
        <authorList>
            <person name="Harrold Z.R."/>
            <person name="Skidmore M.L."/>
            <person name="Hamilton T.L."/>
            <person name="Desch L."/>
            <person name="Amada K."/>
            <person name="van Gelder W."/>
            <person name="Glover K."/>
            <person name="Roden E.E."/>
            <person name="Boyd E.S."/>
        </authorList>
    </citation>
    <scope>NUCLEOTIDE SEQUENCE [LARGE SCALE GENOMIC DNA]</scope>
    <source>
        <strain evidence="7 8">RG</strain>
    </source>
</reference>
<dbReference type="Proteomes" id="UP000064243">
    <property type="component" value="Unassembled WGS sequence"/>
</dbReference>
<dbReference type="RefSeq" id="WP_059757830.1">
    <property type="nucleotide sequence ID" value="NZ_LDUG01000039.1"/>
</dbReference>
<dbReference type="GO" id="GO:0008270">
    <property type="term" value="F:zinc ion binding"/>
    <property type="evidence" value="ECO:0007669"/>
    <property type="project" value="UniProtKB-KW"/>
</dbReference>
<protein>
    <submittedName>
        <fullName evidence="7">Conjugal transfer protein TraR</fullName>
    </submittedName>
</protein>
<comment type="caution">
    <text evidence="7">The sequence shown here is derived from an EMBL/GenBank/DDBJ whole genome shotgun (WGS) entry which is preliminary data.</text>
</comment>
<evidence type="ECO:0000256" key="2">
    <source>
        <dbReference type="ARBA" id="ARBA00022771"/>
    </source>
</evidence>
<dbReference type="InterPro" id="IPR000962">
    <property type="entry name" value="Znf_DskA_TraR"/>
</dbReference>
<evidence type="ECO:0000313" key="7">
    <source>
        <dbReference type="EMBL" id="KVW93744.1"/>
    </source>
</evidence>
<keyword evidence="8" id="KW-1185">Reference proteome</keyword>